<name>B8I5G0_RUMCH</name>
<protein>
    <recommendedName>
        <fullName evidence="3">Peptidase M60 domain-containing protein</fullName>
    </recommendedName>
</protein>
<gene>
    <name evidence="1" type="ordered locus">Ccel_2362</name>
</gene>
<reference evidence="1 2" key="1">
    <citation type="submission" date="2009-01" db="EMBL/GenBank/DDBJ databases">
        <title>Complete sequence of Clostridium cellulolyticum H10.</title>
        <authorList>
            <consortium name="US DOE Joint Genome Institute"/>
            <person name="Lucas S."/>
            <person name="Copeland A."/>
            <person name="Lapidus A."/>
            <person name="Glavina del Rio T."/>
            <person name="Dalin E."/>
            <person name="Tice H."/>
            <person name="Bruce D."/>
            <person name="Goodwin L."/>
            <person name="Pitluck S."/>
            <person name="Chertkov O."/>
            <person name="Saunders E."/>
            <person name="Brettin T."/>
            <person name="Detter J.C."/>
            <person name="Han C."/>
            <person name="Larimer F."/>
            <person name="Land M."/>
            <person name="Hauser L."/>
            <person name="Kyrpides N."/>
            <person name="Ivanova N."/>
            <person name="Zhou J."/>
            <person name="Richardson P."/>
        </authorList>
    </citation>
    <scope>NUCLEOTIDE SEQUENCE [LARGE SCALE GENOMIC DNA]</scope>
    <source>
        <strain evidence="2">ATCC 35319 / DSM 5812 / JCM 6584 / H10</strain>
    </source>
</reference>
<dbReference type="AlphaFoldDB" id="B8I5G0"/>
<dbReference type="EMBL" id="CP001348">
    <property type="protein sequence ID" value="ACL76696.1"/>
    <property type="molecule type" value="Genomic_DNA"/>
</dbReference>
<organism evidence="1 2">
    <name type="scientific">Ruminiclostridium cellulolyticum (strain ATCC 35319 / DSM 5812 / JCM 6584 / H10)</name>
    <name type="common">Clostridium cellulolyticum</name>
    <dbReference type="NCBI Taxonomy" id="394503"/>
    <lineage>
        <taxon>Bacteria</taxon>
        <taxon>Bacillati</taxon>
        <taxon>Bacillota</taxon>
        <taxon>Clostridia</taxon>
        <taxon>Eubacteriales</taxon>
        <taxon>Oscillospiraceae</taxon>
        <taxon>Ruminiclostridium</taxon>
    </lineage>
</organism>
<accession>B8I5G0</accession>
<evidence type="ECO:0000313" key="1">
    <source>
        <dbReference type="EMBL" id="ACL76696.1"/>
    </source>
</evidence>
<sequence length="391" mass="44319">MSGYVRATNVVVNPNHLQYGNKSPFGFSVKIDNFDNPCPDKTKTTLLLNSETNSTDGWKKLEFHFISFPSGSTTLNCHLGNYYGDAKGKVEFAGVTLKEDASYRKVSHSDFAAAVPVSQLVNHSVSDLALDNWGLKLNAATQKLKELTGMNLGVSQCFMHNNQQLDIDYNEPYACAYTGGYPPCQFSTAASDFTMQYAPNQDAVEHGQLHEISHTYNTDLNRVWNFNDEIFTNVRATYAAVENNLKVVCADSLESYNSPYQGMRYKQLYDSRLAEYLSNPNQYTRGYELYAMAGIYLRMVYGDSSAGLPPLGWNVFKEFFTNGIRYTPRNTMPLIPSLTYENDFKVFNDGLDIIAQISGKRVSEIINYIPNGFYWNWYNYPSQYPFKTIKD</sequence>
<dbReference type="Proteomes" id="UP000001349">
    <property type="component" value="Chromosome"/>
</dbReference>
<proteinExistence type="predicted"/>
<dbReference type="KEGG" id="cce:Ccel_2362"/>
<dbReference type="RefSeq" id="WP_015925787.1">
    <property type="nucleotide sequence ID" value="NC_011898.1"/>
</dbReference>
<dbReference type="eggNOG" id="ENOG5033RVK">
    <property type="taxonomic scope" value="Bacteria"/>
</dbReference>
<evidence type="ECO:0000313" key="2">
    <source>
        <dbReference type="Proteomes" id="UP000001349"/>
    </source>
</evidence>
<dbReference type="HOGENOM" id="CLU_705355_0_0_9"/>
<dbReference type="OrthoDB" id="1737095at2"/>
<evidence type="ECO:0008006" key="3">
    <source>
        <dbReference type="Google" id="ProtNLM"/>
    </source>
</evidence>
<keyword evidence="2" id="KW-1185">Reference proteome</keyword>